<dbReference type="InterPro" id="IPR002397">
    <property type="entry name" value="Cyt_P450_B"/>
</dbReference>
<sequence>MTTADDPFIAVRDGARHRALAELAAAGPVHHLRLATGADAWVVTGHAEARAVLTDPRVVKSGASTSPYGAELPAELVTALDSHMLNTDPPEHTRLRRLVSAAFTRRRVEALAPRIERICDELLDGLEETLKAEGEADLITAFAAPLAITVICELLGVPPGSREDVRAWAGPLLAGRFAGYEAYHRASEEMVAFLRGLLADKRRDPADDLLSALIAVRDGEDRLTEDELTSMVHLLLLAGHETTVNLIANGMNALFADPAQLALLRAEPERLPAAVEELLRYDSPAQVPIPAITAEPIEVAGRRIPAGENIVVALLAVNRDPARFPDPGVLDLTRDAGGHLAFGHGVHHCLGAPLARLETRIALAALLRRFGDLTLAVPAESLERLPSLIINRLATLPVRRGH</sequence>
<keyword evidence="4 7" id="KW-0560">Oxidoreductase</keyword>
<dbReference type="InterPro" id="IPR001128">
    <property type="entry name" value="Cyt_P450"/>
</dbReference>
<dbReference type="Pfam" id="PF00067">
    <property type="entry name" value="p450"/>
    <property type="match status" value="1"/>
</dbReference>
<dbReference type="Gene3D" id="1.10.630.10">
    <property type="entry name" value="Cytochrome P450"/>
    <property type="match status" value="1"/>
</dbReference>
<comment type="caution">
    <text evidence="8">The sequence shown here is derived from an EMBL/GenBank/DDBJ whole genome shotgun (WGS) entry which is preliminary data.</text>
</comment>
<name>A0A9W6RKV9_9ACTN</name>
<dbReference type="GO" id="GO:0016705">
    <property type="term" value="F:oxidoreductase activity, acting on paired donors, with incorporation or reduction of molecular oxygen"/>
    <property type="evidence" value="ECO:0007669"/>
    <property type="project" value="InterPro"/>
</dbReference>
<dbReference type="EMBL" id="BSTJ01000007">
    <property type="protein sequence ID" value="GLY77629.1"/>
    <property type="molecule type" value="Genomic_DNA"/>
</dbReference>
<protein>
    <submittedName>
        <fullName evidence="8">Cytochrome P450</fullName>
    </submittedName>
</protein>
<evidence type="ECO:0000256" key="6">
    <source>
        <dbReference type="ARBA" id="ARBA00023033"/>
    </source>
</evidence>
<comment type="similarity">
    <text evidence="1 7">Belongs to the cytochrome P450 family.</text>
</comment>
<dbReference type="GO" id="GO:0020037">
    <property type="term" value="F:heme binding"/>
    <property type="evidence" value="ECO:0007669"/>
    <property type="project" value="InterPro"/>
</dbReference>
<dbReference type="FunFam" id="1.10.630.10:FF:000018">
    <property type="entry name" value="Cytochrome P450 monooxygenase"/>
    <property type="match status" value="1"/>
</dbReference>
<evidence type="ECO:0000313" key="8">
    <source>
        <dbReference type="EMBL" id="GLY77629.1"/>
    </source>
</evidence>
<dbReference type="InterPro" id="IPR017972">
    <property type="entry name" value="Cyt_P450_CS"/>
</dbReference>
<keyword evidence="5 7" id="KW-0408">Iron</keyword>
<dbReference type="RefSeq" id="WP_285627412.1">
    <property type="nucleotide sequence ID" value="NZ_BSTJ01000007.1"/>
</dbReference>
<dbReference type="SUPFAM" id="SSF48264">
    <property type="entry name" value="Cytochrome P450"/>
    <property type="match status" value="1"/>
</dbReference>
<keyword evidence="2 7" id="KW-0349">Heme</keyword>
<dbReference type="PANTHER" id="PTHR46696:SF1">
    <property type="entry name" value="CYTOCHROME P450 YJIB-RELATED"/>
    <property type="match status" value="1"/>
</dbReference>
<dbReference type="AlphaFoldDB" id="A0A9W6RKV9"/>
<evidence type="ECO:0000256" key="7">
    <source>
        <dbReference type="RuleBase" id="RU000461"/>
    </source>
</evidence>
<gene>
    <name evidence="8" type="ORF">Airi01_058960</name>
</gene>
<evidence type="ECO:0000313" key="9">
    <source>
        <dbReference type="Proteomes" id="UP001165135"/>
    </source>
</evidence>
<dbReference type="PANTHER" id="PTHR46696">
    <property type="entry name" value="P450, PUTATIVE (EUROFUNG)-RELATED"/>
    <property type="match status" value="1"/>
</dbReference>
<evidence type="ECO:0000256" key="4">
    <source>
        <dbReference type="ARBA" id="ARBA00023002"/>
    </source>
</evidence>
<dbReference type="PRINTS" id="PR00359">
    <property type="entry name" value="BP450"/>
</dbReference>
<dbReference type="Proteomes" id="UP001165135">
    <property type="component" value="Unassembled WGS sequence"/>
</dbReference>
<dbReference type="GO" id="GO:0004497">
    <property type="term" value="F:monooxygenase activity"/>
    <property type="evidence" value="ECO:0007669"/>
    <property type="project" value="UniProtKB-KW"/>
</dbReference>
<proteinExistence type="inferred from homology"/>
<evidence type="ECO:0000256" key="1">
    <source>
        <dbReference type="ARBA" id="ARBA00010617"/>
    </source>
</evidence>
<dbReference type="GO" id="GO:0005506">
    <property type="term" value="F:iron ion binding"/>
    <property type="evidence" value="ECO:0007669"/>
    <property type="project" value="InterPro"/>
</dbReference>
<reference evidence="8" key="1">
    <citation type="submission" date="2023-03" db="EMBL/GenBank/DDBJ databases">
        <title>Actinoallomurus iriomotensis NBRC 103681.</title>
        <authorList>
            <person name="Ichikawa N."/>
            <person name="Sato H."/>
            <person name="Tonouchi N."/>
        </authorList>
    </citation>
    <scope>NUCLEOTIDE SEQUENCE</scope>
    <source>
        <strain evidence="8">NBRC 103681</strain>
    </source>
</reference>
<evidence type="ECO:0000256" key="5">
    <source>
        <dbReference type="ARBA" id="ARBA00023004"/>
    </source>
</evidence>
<evidence type="ECO:0000256" key="2">
    <source>
        <dbReference type="ARBA" id="ARBA00022617"/>
    </source>
</evidence>
<evidence type="ECO:0000256" key="3">
    <source>
        <dbReference type="ARBA" id="ARBA00022723"/>
    </source>
</evidence>
<dbReference type="CDD" id="cd11029">
    <property type="entry name" value="CYP107-like"/>
    <property type="match status" value="1"/>
</dbReference>
<accession>A0A9W6RKV9</accession>
<dbReference type="PROSITE" id="PS00086">
    <property type="entry name" value="CYTOCHROME_P450"/>
    <property type="match status" value="1"/>
</dbReference>
<organism evidence="8 9">
    <name type="scientific">Actinoallomurus iriomotensis</name>
    <dbReference type="NCBI Taxonomy" id="478107"/>
    <lineage>
        <taxon>Bacteria</taxon>
        <taxon>Bacillati</taxon>
        <taxon>Actinomycetota</taxon>
        <taxon>Actinomycetes</taxon>
        <taxon>Streptosporangiales</taxon>
        <taxon>Thermomonosporaceae</taxon>
        <taxon>Actinoallomurus</taxon>
    </lineage>
</organism>
<dbReference type="PRINTS" id="PR00385">
    <property type="entry name" value="P450"/>
</dbReference>
<dbReference type="InterPro" id="IPR036396">
    <property type="entry name" value="Cyt_P450_sf"/>
</dbReference>
<keyword evidence="3 7" id="KW-0479">Metal-binding</keyword>
<keyword evidence="6 7" id="KW-0503">Monooxygenase</keyword>